<dbReference type="RefSeq" id="WP_243067075.1">
    <property type="nucleotide sequence ID" value="NZ_JAIVFK010000043.1"/>
</dbReference>
<comment type="caution">
    <text evidence="11">The sequence shown here is derived from an EMBL/GenBank/DDBJ whole genome shotgun (WGS) entry which is preliminary data.</text>
</comment>
<dbReference type="PANTHER" id="PTHR21581:SF6">
    <property type="entry name" value="TRAFFICKING PROTEIN PARTICLE COMPLEX SUBUNIT 12"/>
    <property type="match status" value="1"/>
</dbReference>
<dbReference type="SUPFAM" id="SSF56601">
    <property type="entry name" value="beta-lactamase/transpeptidase-like"/>
    <property type="match status" value="1"/>
</dbReference>
<proteinExistence type="inferred from homology"/>
<feature type="region of interest" description="Disordered" evidence="8">
    <location>
        <begin position="409"/>
        <end position="469"/>
    </location>
</feature>
<reference evidence="11" key="1">
    <citation type="journal article" date="2022" name="ISME J.">
        <title>Identification of active gaseous-alkane degraders at natural gas seeps.</title>
        <authorList>
            <person name="Farhan Ul Haque M."/>
            <person name="Hernandez M."/>
            <person name="Crombie A.T."/>
            <person name="Murrell J.C."/>
        </authorList>
    </citation>
    <scope>NUCLEOTIDE SEQUENCE</scope>
    <source>
        <strain evidence="11">PC2</strain>
    </source>
</reference>
<keyword evidence="12" id="KW-1185">Reference proteome</keyword>
<evidence type="ECO:0000256" key="8">
    <source>
        <dbReference type="SAM" id="MobiDB-lite"/>
    </source>
</evidence>
<feature type="signal peptide" evidence="9">
    <location>
        <begin position="1"/>
        <end position="34"/>
    </location>
</feature>
<evidence type="ECO:0000256" key="2">
    <source>
        <dbReference type="ARBA" id="ARBA00022729"/>
    </source>
</evidence>
<evidence type="ECO:0000256" key="4">
    <source>
        <dbReference type="ARBA" id="ARBA00022960"/>
    </source>
</evidence>
<organism evidence="11 12">
    <name type="scientific">Candidatus Rhodoblastus alkanivorans</name>
    <dbReference type="NCBI Taxonomy" id="2954117"/>
    <lineage>
        <taxon>Bacteria</taxon>
        <taxon>Pseudomonadati</taxon>
        <taxon>Pseudomonadota</taxon>
        <taxon>Alphaproteobacteria</taxon>
        <taxon>Hyphomicrobiales</taxon>
        <taxon>Rhodoblastaceae</taxon>
        <taxon>Rhodoblastus</taxon>
    </lineage>
</organism>
<dbReference type="Proteomes" id="UP001139104">
    <property type="component" value="Unassembled WGS sequence"/>
</dbReference>
<evidence type="ECO:0000256" key="3">
    <source>
        <dbReference type="ARBA" id="ARBA00022801"/>
    </source>
</evidence>
<protein>
    <submittedName>
        <fullName evidence="11">D-alanyl-D-alanine carboxypeptidase</fullName>
    </submittedName>
</protein>
<keyword evidence="5" id="KW-0573">Peptidoglycan synthesis</keyword>
<evidence type="ECO:0000313" key="11">
    <source>
        <dbReference type="EMBL" id="MCI4683106.1"/>
    </source>
</evidence>
<dbReference type="EMBL" id="JAIVFP010000001">
    <property type="protein sequence ID" value="MCI4683106.1"/>
    <property type="molecule type" value="Genomic_DNA"/>
</dbReference>
<evidence type="ECO:0000256" key="1">
    <source>
        <dbReference type="ARBA" id="ARBA00007164"/>
    </source>
</evidence>
<dbReference type="InterPro" id="IPR036680">
    <property type="entry name" value="SPOR-like_sf"/>
</dbReference>
<dbReference type="SUPFAM" id="SSF110997">
    <property type="entry name" value="Sporulation related repeat"/>
    <property type="match status" value="1"/>
</dbReference>
<sequence length="549" mass="59139">MFKRNIRDRFLAKAAISALVAALIGGAFTTPAQARRHHHHHRHAHHQSAVHRGHGHAHFAAHRRHHGATAPISTNAAIVVDGATGRVIWGIDENAPRHPASITKVMTLYLLFEQMEKGHVTPNDQIPISAHAAAQAPTKLGLRPGSTIRVSDAIKAIVTRSANDIAVAVAEYVGGSENHFAEEMTAKAHALGMAHTYYVNASGLPNNAQLTTAYDLAILGRAIQSRFPEYYHFFSLREFDYHGQHIRNHNHLMDRVAGMDGIKTGYTAASGFNLLSSVKHDGHSIVAVVMGGRSARSRDNYMAALINRYLDKGGSPRAESRVAEHEEPARREEAAAPAAPVDSNPRPRPAFVSAPAANLHENSDGRLYTASIPHRHAEARAATTAEAASAPTPVSRWIVGPPGINLRAATRFRSEDDGVQSRTSTREARREAQAAAKVQAAAKAERAAKAEDEANDAPAPKPLPGKPPASGWMIQIGATDDADKAAALLDKAKAKRHTLLASAKPFTEKVQKGHGTIYRARFAGLEEDEAQAACKALKNSGFHCFAIRN</sequence>
<dbReference type="PROSITE" id="PS51724">
    <property type="entry name" value="SPOR"/>
    <property type="match status" value="1"/>
</dbReference>
<feature type="region of interest" description="Disordered" evidence="8">
    <location>
        <begin position="313"/>
        <end position="358"/>
    </location>
</feature>
<evidence type="ECO:0000259" key="10">
    <source>
        <dbReference type="PROSITE" id="PS51724"/>
    </source>
</evidence>
<feature type="compositionally biased region" description="Basic and acidic residues" evidence="8">
    <location>
        <begin position="318"/>
        <end position="334"/>
    </location>
</feature>
<evidence type="ECO:0000256" key="9">
    <source>
        <dbReference type="SAM" id="SignalP"/>
    </source>
</evidence>
<dbReference type="PROSITE" id="PS51318">
    <property type="entry name" value="TAT"/>
    <property type="match status" value="1"/>
</dbReference>
<dbReference type="GO" id="GO:0004180">
    <property type="term" value="F:carboxypeptidase activity"/>
    <property type="evidence" value="ECO:0007669"/>
    <property type="project" value="UniProtKB-KW"/>
</dbReference>
<dbReference type="PRINTS" id="PR00725">
    <property type="entry name" value="DADACBPTASE1"/>
</dbReference>
<dbReference type="PANTHER" id="PTHR21581">
    <property type="entry name" value="D-ALANYL-D-ALANINE CARBOXYPEPTIDASE"/>
    <property type="match status" value="1"/>
</dbReference>
<keyword evidence="6" id="KW-0961">Cell wall biogenesis/degradation</keyword>
<evidence type="ECO:0000313" key="12">
    <source>
        <dbReference type="Proteomes" id="UP001139104"/>
    </source>
</evidence>
<feature type="compositionally biased region" description="Low complexity" evidence="8">
    <location>
        <begin position="433"/>
        <end position="442"/>
    </location>
</feature>
<keyword evidence="11" id="KW-0645">Protease</keyword>
<gene>
    <name evidence="11" type="ORF">K2U94_10060</name>
</gene>
<evidence type="ECO:0000256" key="7">
    <source>
        <dbReference type="RuleBase" id="RU004016"/>
    </source>
</evidence>
<dbReference type="InterPro" id="IPR018044">
    <property type="entry name" value="Peptidase_S11"/>
</dbReference>
<dbReference type="InterPro" id="IPR012338">
    <property type="entry name" value="Beta-lactam/transpept-like"/>
</dbReference>
<evidence type="ECO:0000256" key="6">
    <source>
        <dbReference type="ARBA" id="ARBA00023316"/>
    </source>
</evidence>
<dbReference type="Pfam" id="PF00768">
    <property type="entry name" value="Peptidase_S11"/>
    <property type="match status" value="1"/>
</dbReference>
<dbReference type="Pfam" id="PF05036">
    <property type="entry name" value="SPOR"/>
    <property type="match status" value="1"/>
</dbReference>
<dbReference type="InterPro" id="IPR001967">
    <property type="entry name" value="Peptidase_S11_N"/>
</dbReference>
<evidence type="ECO:0000256" key="5">
    <source>
        <dbReference type="ARBA" id="ARBA00022984"/>
    </source>
</evidence>
<name>A0ABS9Z6P0_9HYPH</name>
<keyword evidence="2 9" id="KW-0732">Signal</keyword>
<keyword evidence="4" id="KW-0133">Cell shape</keyword>
<keyword evidence="3" id="KW-0378">Hydrolase</keyword>
<feature type="compositionally biased region" description="Basic and acidic residues" evidence="8">
    <location>
        <begin position="443"/>
        <end position="452"/>
    </location>
</feature>
<keyword evidence="11" id="KW-0121">Carboxypeptidase</keyword>
<dbReference type="InterPro" id="IPR007730">
    <property type="entry name" value="SPOR-like_dom"/>
</dbReference>
<dbReference type="Gene3D" id="3.30.70.1070">
    <property type="entry name" value="Sporulation related repeat"/>
    <property type="match status" value="1"/>
</dbReference>
<feature type="domain" description="SPOR" evidence="10">
    <location>
        <begin position="466"/>
        <end position="549"/>
    </location>
</feature>
<accession>A0ABS9Z6P0</accession>
<feature type="chain" id="PRO_5046269812" evidence="9">
    <location>
        <begin position="35"/>
        <end position="549"/>
    </location>
</feature>
<dbReference type="InterPro" id="IPR006311">
    <property type="entry name" value="TAT_signal"/>
</dbReference>
<dbReference type="Gene3D" id="3.40.710.10">
    <property type="entry name" value="DD-peptidase/beta-lactamase superfamily"/>
    <property type="match status" value="1"/>
</dbReference>
<comment type="similarity">
    <text evidence="1 7">Belongs to the peptidase S11 family.</text>
</comment>